<dbReference type="CDD" id="cd04301">
    <property type="entry name" value="NAT_SF"/>
    <property type="match status" value="1"/>
</dbReference>
<evidence type="ECO:0000313" key="5">
    <source>
        <dbReference type="Proteomes" id="UP001595764"/>
    </source>
</evidence>
<keyword evidence="2 4" id="KW-0012">Acyltransferase</keyword>
<dbReference type="PANTHER" id="PTHR43877">
    <property type="entry name" value="AMINOALKYLPHOSPHONATE N-ACETYLTRANSFERASE-RELATED-RELATED"/>
    <property type="match status" value="1"/>
</dbReference>
<feature type="domain" description="N-acetyltransferase" evidence="3">
    <location>
        <begin position="9"/>
        <end position="162"/>
    </location>
</feature>
<dbReference type="Pfam" id="PF00583">
    <property type="entry name" value="Acetyltransf_1"/>
    <property type="match status" value="1"/>
</dbReference>
<dbReference type="PROSITE" id="PS51186">
    <property type="entry name" value="GNAT"/>
    <property type="match status" value="1"/>
</dbReference>
<keyword evidence="5" id="KW-1185">Reference proteome</keyword>
<evidence type="ECO:0000256" key="1">
    <source>
        <dbReference type="ARBA" id="ARBA00022679"/>
    </source>
</evidence>
<dbReference type="Gene3D" id="3.40.630.30">
    <property type="match status" value="1"/>
</dbReference>
<dbReference type="InterPro" id="IPR016181">
    <property type="entry name" value="Acyl_CoA_acyltransferase"/>
</dbReference>
<evidence type="ECO:0000259" key="3">
    <source>
        <dbReference type="PROSITE" id="PS51186"/>
    </source>
</evidence>
<reference evidence="5" key="1">
    <citation type="journal article" date="2019" name="Int. J. Syst. Evol. Microbiol.">
        <title>The Global Catalogue of Microorganisms (GCM) 10K type strain sequencing project: providing services to taxonomists for standard genome sequencing and annotation.</title>
        <authorList>
            <consortium name="The Broad Institute Genomics Platform"/>
            <consortium name="The Broad Institute Genome Sequencing Center for Infectious Disease"/>
            <person name="Wu L."/>
            <person name="Ma J."/>
        </authorList>
    </citation>
    <scope>NUCLEOTIDE SEQUENCE [LARGE SCALE GENOMIC DNA]</scope>
    <source>
        <strain evidence="5">CGMCC 4.7682</strain>
    </source>
</reference>
<comment type="caution">
    <text evidence="4">The sequence shown here is derived from an EMBL/GenBank/DDBJ whole genome shotgun (WGS) entry which is preliminary data.</text>
</comment>
<dbReference type="GO" id="GO:0016746">
    <property type="term" value="F:acyltransferase activity"/>
    <property type="evidence" value="ECO:0007669"/>
    <property type="project" value="UniProtKB-KW"/>
</dbReference>
<dbReference type="InterPro" id="IPR000182">
    <property type="entry name" value="GNAT_dom"/>
</dbReference>
<dbReference type="EMBL" id="JBHRWI010000081">
    <property type="protein sequence ID" value="MFC3517632.1"/>
    <property type="molecule type" value="Genomic_DNA"/>
</dbReference>
<keyword evidence="1 4" id="KW-0808">Transferase</keyword>
<dbReference type="RefSeq" id="WP_354735169.1">
    <property type="nucleotide sequence ID" value="NZ_JBHMAY010000083.1"/>
</dbReference>
<organism evidence="4 5">
    <name type="scientific">Amycolatopsis halotolerans</name>
    <dbReference type="NCBI Taxonomy" id="330083"/>
    <lineage>
        <taxon>Bacteria</taxon>
        <taxon>Bacillati</taxon>
        <taxon>Actinomycetota</taxon>
        <taxon>Actinomycetes</taxon>
        <taxon>Pseudonocardiales</taxon>
        <taxon>Pseudonocardiaceae</taxon>
        <taxon>Amycolatopsis</taxon>
    </lineage>
</organism>
<protein>
    <submittedName>
        <fullName evidence="4">GNAT family N-acetyltransferase</fullName>
        <ecNumber evidence="4">2.3.-.-</ecNumber>
    </submittedName>
</protein>
<dbReference type="SUPFAM" id="SSF55729">
    <property type="entry name" value="Acyl-CoA N-acyltransferases (Nat)"/>
    <property type="match status" value="1"/>
</dbReference>
<dbReference type="InterPro" id="IPR050832">
    <property type="entry name" value="Bact_Acetyltransf"/>
</dbReference>
<accession>A0ABV7QWX0</accession>
<dbReference type="Proteomes" id="UP001595764">
    <property type="component" value="Unassembled WGS sequence"/>
</dbReference>
<proteinExistence type="predicted"/>
<dbReference type="EC" id="2.3.-.-" evidence="4"/>
<evidence type="ECO:0000256" key="2">
    <source>
        <dbReference type="ARBA" id="ARBA00023315"/>
    </source>
</evidence>
<evidence type="ECO:0000313" key="4">
    <source>
        <dbReference type="EMBL" id="MFC3517632.1"/>
    </source>
</evidence>
<sequence>MDLETLPGATLHPATSDDAAELMVLQRCCWVQEALLNNTLEHPALTEDLTEVREAINTWHSWVVRQGHRLVGAVRARTVEDNGWEIGRLMVAPDLAGRGLGRVLLEHAERHAPPETKQFVLFTGASSERNIALYERAGYRRTPMPFEATGVLQLAVYLVKAA</sequence>
<name>A0ABV7QWX0_9PSEU</name>
<dbReference type="PANTHER" id="PTHR43877:SF2">
    <property type="entry name" value="AMINOALKYLPHOSPHONATE N-ACETYLTRANSFERASE-RELATED"/>
    <property type="match status" value="1"/>
</dbReference>
<gene>
    <name evidence="4" type="ORF">ACFORO_46255</name>
</gene>